<dbReference type="Proteomes" id="UP000095280">
    <property type="component" value="Unplaced"/>
</dbReference>
<evidence type="ECO:0000313" key="2">
    <source>
        <dbReference type="WBParaSite" id="maker-uti_cns_0048246-snap-gene-0.7-mRNA-1"/>
    </source>
</evidence>
<keyword evidence="1" id="KW-1185">Reference proteome</keyword>
<protein>
    <submittedName>
        <fullName evidence="2">F5/8 type C domain-containing protein</fullName>
    </submittedName>
</protein>
<reference evidence="2" key="1">
    <citation type="submission" date="2016-11" db="UniProtKB">
        <authorList>
            <consortium name="WormBaseParasite"/>
        </authorList>
    </citation>
    <scope>IDENTIFICATION</scope>
</reference>
<sequence>RLYLENCAQRSDSGHCSLAIDNQIIQEWTQCSSTAVEPHPCRSFPCDTFTDYIDLTSDRKDSVMSLCEVEVYGKALAFQELENGAA</sequence>
<accession>A0A1I8JJD0</accession>
<dbReference type="Gene3D" id="2.60.120.260">
    <property type="entry name" value="Galactose-binding domain-like"/>
    <property type="match status" value="1"/>
</dbReference>
<dbReference type="AlphaFoldDB" id="A0A1I8JJD0"/>
<proteinExistence type="predicted"/>
<evidence type="ECO:0000313" key="1">
    <source>
        <dbReference type="Proteomes" id="UP000095280"/>
    </source>
</evidence>
<dbReference type="WBParaSite" id="maker-uti_cns_0048246-snap-gene-0.7-mRNA-1">
    <property type="protein sequence ID" value="maker-uti_cns_0048246-snap-gene-0.7-mRNA-1"/>
    <property type="gene ID" value="maker-uti_cns_0048246-snap-gene-0.7"/>
</dbReference>
<organism evidence="1 2">
    <name type="scientific">Macrostomum lignano</name>
    <dbReference type="NCBI Taxonomy" id="282301"/>
    <lineage>
        <taxon>Eukaryota</taxon>
        <taxon>Metazoa</taxon>
        <taxon>Spiralia</taxon>
        <taxon>Lophotrochozoa</taxon>
        <taxon>Platyhelminthes</taxon>
        <taxon>Rhabditophora</taxon>
        <taxon>Macrostomorpha</taxon>
        <taxon>Macrostomida</taxon>
        <taxon>Macrostomidae</taxon>
        <taxon>Macrostomum</taxon>
    </lineage>
</organism>
<name>A0A1I8JJD0_9PLAT</name>